<evidence type="ECO:0000313" key="1">
    <source>
        <dbReference type="EMBL" id="GAG02496.1"/>
    </source>
</evidence>
<proteinExistence type="predicted"/>
<gene>
    <name evidence="1" type="ORF">S01H1_43820</name>
</gene>
<accession>X0VPN6</accession>
<organism evidence="1">
    <name type="scientific">marine sediment metagenome</name>
    <dbReference type="NCBI Taxonomy" id="412755"/>
    <lineage>
        <taxon>unclassified sequences</taxon>
        <taxon>metagenomes</taxon>
        <taxon>ecological metagenomes</taxon>
    </lineage>
</organism>
<sequence length="171" mass="20051">KIIILDYVRRVFANMTLEEMKLAFVYASEGRFDIQINTYGDKFCAQYISAIFNAFRSLKMRKQKELQAKDSMTNKQQTSGILDILKNDERGLDTLELIKEVGSEKEREKKRLREEISNVPLPGEDKIQDYFKEFDKLRSDQNYKHGGGFAEYKEKVVNINEFISLKTKEND</sequence>
<name>X0VPN6_9ZZZZ</name>
<reference evidence="1" key="1">
    <citation type="journal article" date="2014" name="Front. Microbiol.">
        <title>High frequency of phylogenetically diverse reductive dehalogenase-homologous genes in deep subseafloor sedimentary metagenomes.</title>
        <authorList>
            <person name="Kawai M."/>
            <person name="Futagami T."/>
            <person name="Toyoda A."/>
            <person name="Takaki Y."/>
            <person name="Nishi S."/>
            <person name="Hori S."/>
            <person name="Arai W."/>
            <person name="Tsubouchi T."/>
            <person name="Morono Y."/>
            <person name="Uchiyama I."/>
            <person name="Ito T."/>
            <person name="Fujiyama A."/>
            <person name="Inagaki F."/>
            <person name="Takami H."/>
        </authorList>
    </citation>
    <scope>NUCLEOTIDE SEQUENCE</scope>
    <source>
        <strain evidence="1">Expedition CK06-06</strain>
    </source>
</reference>
<comment type="caution">
    <text evidence="1">The sequence shown here is derived from an EMBL/GenBank/DDBJ whole genome shotgun (WGS) entry which is preliminary data.</text>
</comment>
<dbReference type="EMBL" id="BARS01027926">
    <property type="protein sequence ID" value="GAG02496.1"/>
    <property type="molecule type" value="Genomic_DNA"/>
</dbReference>
<dbReference type="AlphaFoldDB" id="X0VPN6"/>
<feature type="non-terminal residue" evidence="1">
    <location>
        <position position="1"/>
    </location>
</feature>
<protein>
    <submittedName>
        <fullName evidence="1">Uncharacterized protein</fullName>
    </submittedName>
</protein>